<dbReference type="Proteomes" id="UP000267804">
    <property type="component" value="Chromosome"/>
</dbReference>
<protein>
    <recommendedName>
        <fullName evidence="4">DUF3800 domain-containing protein</fullName>
    </recommendedName>
</protein>
<evidence type="ECO:0000313" key="3">
    <source>
        <dbReference type="Proteomes" id="UP000267804"/>
    </source>
</evidence>
<evidence type="ECO:0000313" key="2">
    <source>
        <dbReference type="EMBL" id="AYF28720.1"/>
    </source>
</evidence>
<feature type="region of interest" description="Disordered" evidence="1">
    <location>
        <begin position="310"/>
        <end position="335"/>
    </location>
</feature>
<reference evidence="2 3" key="1">
    <citation type="submission" date="2017-10" db="EMBL/GenBank/DDBJ databases">
        <title>Integration of genomic and chemical information greatly accelerates assignment of the full stereostructure of myelolactone, a potent inhibitor of myeloma from a marine-derived Micromonospora.</title>
        <authorList>
            <person name="Kim M.C."/>
            <person name="Machado H."/>
            <person name="Jensen P.R."/>
            <person name="Fenical W."/>
        </authorList>
    </citation>
    <scope>NUCLEOTIDE SEQUENCE [LARGE SCALE GENOMIC DNA]</scope>
    <source>
        <strain evidence="2 3">CNY-010</strain>
    </source>
</reference>
<dbReference type="KEGG" id="mtua:CSH63_14905"/>
<evidence type="ECO:0000256" key="1">
    <source>
        <dbReference type="SAM" id="MobiDB-lite"/>
    </source>
</evidence>
<dbReference type="AlphaFoldDB" id="A0A386WMR7"/>
<organism evidence="2 3">
    <name type="scientific">Micromonospora tulbaghiae</name>
    <dbReference type="NCBI Taxonomy" id="479978"/>
    <lineage>
        <taxon>Bacteria</taxon>
        <taxon>Bacillati</taxon>
        <taxon>Actinomycetota</taxon>
        <taxon>Actinomycetes</taxon>
        <taxon>Micromonosporales</taxon>
        <taxon>Micromonosporaceae</taxon>
        <taxon>Micromonospora</taxon>
    </lineage>
</organism>
<accession>A0A386WMR7</accession>
<dbReference type="RefSeq" id="WP_120573881.1">
    <property type="nucleotide sequence ID" value="NZ_CP024087.1"/>
</dbReference>
<name>A0A386WMR7_9ACTN</name>
<proteinExistence type="predicted"/>
<dbReference type="EMBL" id="CP024087">
    <property type="protein sequence ID" value="AYF28720.1"/>
    <property type="molecule type" value="Genomic_DNA"/>
</dbReference>
<evidence type="ECO:0008006" key="4">
    <source>
        <dbReference type="Google" id="ProtNLM"/>
    </source>
</evidence>
<gene>
    <name evidence="2" type="ORF">CSH63_14905</name>
</gene>
<sequence>MAGSTGARLPLQGGLPPGEALTGAVREIACDESGFSGTNLLDPATPVIVHASVDLSRDEAAALIGTLRSGFRFSPDEVKSRQVLRRREAAEAVEWFLSALRGRAHVHLVDKEFFLATRVVDLLLAEPSYAAGTRLAGDRRPAATALHRAGRAAGPGWAVFLAAVVEMLRTKRRDRADDRSVARFFAARDALRRHVDDTQAGAVLDALDPARVAAVQARLYAGDRTIPPPLEPLLPALAETVLHWSGGRWRVLVIHDEQSALTEDRLRRLQAALAAGDPAGPSPLAGLVMADSRDDPRVQAADLLAGVARRMPGVPGDGPLRPLLSPTPGHDPGAVVATHEAGAAAVAHDPNAVTAEQEPT</sequence>